<feature type="region of interest" description="Disordered" evidence="1">
    <location>
        <begin position="82"/>
        <end position="102"/>
    </location>
</feature>
<protein>
    <submittedName>
        <fullName evidence="3">Uncharacterized protein</fullName>
    </submittedName>
</protein>
<reference evidence="3" key="1">
    <citation type="submission" date="2022-12" db="EMBL/GenBank/DDBJ databases">
        <title>Chromosome-Level Genome Assembly of Japanese Cedar (Cryptomeriajaponica D. Don).</title>
        <authorList>
            <person name="Fujino T."/>
            <person name="Yamaguchi K."/>
            <person name="Yokoyama T."/>
            <person name="Hamanaka T."/>
            <person name="Harazono Y."/>
            <person name="Kamada H."/>
            <person name="Kobayashi W."/>
            <person name="Ujino-Ihara T."/>
            <person name="Uchiyama K."/>
            <person name="Matsumoto A."/>
            <person name="Izuno A."/>
            <person name="Tsumura Y."/>
            <person name="Toyoda A."/>
            <person name="Shigenobu S."/>
            <person name="Moriguchi Y."/>
            <person name="Ueno S."/>
            <person name="Kasahara M."/>
        </authorList>
    </citation>
    <scope>NUCLEOTIDE SEQUENCE</scope>
</reference>
<gene>
    <name evidence="2" type="ORF">SUGI_1497490</name>
    <name evidence="3" type="ORF">SUGI_1498750</name>
</gene>
<proteinExistence type="predicted"/>
<evidence type="ECO:0000256" key="1">
    <source>
        <dbReference type="SAM" id="MobiDB-lite"/>
    </source>
</evidence>
<dbReference type="AlphaFoldDB" id="A0AAD3RRU4"/>
<feature type="region of interest" description="Disordered" evidence="1">
    <location>
        <begin position="16"/>
        <end position="49"/>
    </location>
</feature>
<organism evidence="3 4">
    <name type="scientific">Cryptomeria japonica</name>
    <name type="common">Japanese cedar</name>
    <name type="synonym">Cupressus japonica</name>
    <dbReference type="NCBI Taxonomy" id="3369"/>
    <lineage>
        <taxon>Eukaryota</taxon>
        <taxon>Viridiplantae</taxon>
        <taxon>Streptophyta</taxon>
        <taxon>Embryophyta</taxon>
        <taxon>Tracheophyta</taxon>
        <taxon>Spermatophyta</taxon>
        <taxon>Pinopsida</taxon>
        <taxon>Pinidae</taxon>
        <taxon>Conifers II</taxon>
        <taxon>Cupressales</taxon>
        <taxon>Cupressaceae</taxon>
        <taxon>Cryptomeria</taxon>
    </lineage>
</organism>
<evidence type="ECO:0000313" key="2">
    <source>
        <dbReference type="EMBL" id="GLJ59210.1"/>
    </source>
</evidence>
<accession>A0AAD3RRU4</accession>
<comment type="caution">
    <text evidence="3">The sequence shown here is derived from an EMBL/GenBank/DDBJ whole genome shotgun (WGS) entry which is preliminary data.</text>
</comment>
<evidence type="ECO:0000313" key="4">
    <source>
        <dbReference type="Proteomes" id="UP001234787"/>
    </source>
</evidence>
<dbReference type="Proteomes" id="UP001234787">
    <property type="component" value="Unassembled WGS sequence"/>
</dbReference>
<dbReference type="EMBL" id="BSEH01000768">
    <property type="protein sequence ID" value="GLJ59244.1"/>
    <property type="molecule type" value="Genomic_DNA"/>
</dbReference>
<feature type="compositionally biased region" description="Basic and acidic residues" evidence="1">
    <location>
        <begin position="23"/>
        <end position="40"/>
    </location>
</feature>
<keyword evidence="4" id="KW-1185">Reference proteome</keyword>
<evidence type="ECO:0000313" key="3">
    <source>
        <dbReference type="EMBL" id="GLJ59244.1"/>
    </source>
</evidence>
<dbReference type="EMBL" id="BSEH01000757">
    <property type="protein sequence ID" value="GLJ59210.1"/>
    <property type="molecule type" value="Genomic_DNA"/>
</dbReference>
<feature type="compositionally biased region" description="Low complexity" evidence="1">
    <location>
        <begin position="82"/>
        <end position="99"/>
    </location>
</feature>
<name>A0AAD3RRU4_CRYJA</name>
<sequence>MPRGRVQRTIIHVTAIVLPPTHPQDHPGLEADPQGREGRGQRHGTGRGGLKQIQLAEFSHKRRRSACPSAIGYGYARSASGGYETDSASGSTTGESAGAPAPLGSVPGHAAAFIHPIGAFAFVSAQSTGSAGSSFRASGYGSSIHAYGSSSGPNYLFPELEFPAVGPTRILVLAGGWEEIEGTGMGGRYSCLDLANKVVVEQVVALGQWDMNHDLVKPALYPYHEHSVLHLDPEIQTQVHSSVVKEQVHSPVSVVKGMKYHNLVVLVQSRDQNNQLNQLQLYPPTQLIVPPLLVAVSPGLKLLMLLVQ</sequence>